<evidence type="ECO:0000256" key="1">
    <source>
        <dbReference type="ARBA" id="ARBA00004651"/>
    </source>
</evidence>
<evidence type="ECO:0000256" key="6">
    <source>
        <dbReference type="ARBA" id="ARBA00023136"/>
    </source>
</evidence>
<feature type="transmembrane region" description="Helical" evidence="10">
    <location>
        <begin position="118"/>
        <end position="138"/>
    </location>
</feature>
<feature type="transmembrane region" description="Helical" evidence="10">
    <location>
        <begin position="509"/>
        <end position="532"/>
    </location>
</feature>
<evidence type="ECO:0000313" key="12">
    <source>
        <dbReference type="EMBL" id="KAK0056179.1"/>
    </source>
</evidence>
<feature type="region of interest" description="Disordered" evidence="9">
    <location>
        <begin position="395"/>
        <end position="417"/>
    </location>
</feature>
<evidence type="ECO:0000256" key="7">
    <source>
        <dbReference type="ARBA" id="ARBA00023170"/>
    </source>
</evidence>
<dbReference type="GO" id="GO:0005886">
    <property type="term" value="C:plasma membrane"/>
    <property type="evidence" value="ECO:0007669"/>
    <property type="project" value="UniProtKB-SubCell"/>
</dbReference>
<reference evidence="12" key="2">
    <citation type="submission" date="2023-04" db="EMBL/GenBank/DDBJ databases">
        <authorList>
            <person name="Bu L."/>
            <person name="Lu L."/>
            <person name="Laidemitt M.R."/>
            <person name="Zhang S.M."/>
            <person name="Mutuku M."/>
            <person name="Mkoji G."/>
            <person name="Steinauer M."/>
            <person name="Loker E.S."/>
        </authorList>
    </citation>
    <scope>NUCLEOTIDE SEQUENCE</scope>
    <source>
        <strain evidence="12">KasaAsao</strain>
        <tissue evidence="12">Whole Snail</tissue>
    </source>
</reference>
<dbReference type="PANTHER" id="PTHR24249">
    <property type="entry name" value="HISTAMINE RECEPTOR-RELATED G-PROTEIN COUPLED RECEPTOR"/>
    <property type="match status" value="1"/>
</dbReference>
<dbReference type="AlphaFoldDB" id="A0AAD8FAM6"/>
<dbReference type="Gene3D" id="1.20.1070.10">
    <property type="entry name" value="Rhodopsin 7-helix transmembrane proteins"/>
    <property type="match status" value="2"/>
</dbReference>
<feature type="compositionally biased region" description="Low complexity" evidence="9">
    <location>
        <begin position="398"/>
        <end position="412"/>
    </location>
</feature>
<dbReference type="EMBL" id="JASAOG010000063">
    <property type="protein sequence ID" value="KAK0056179.1"/>
    <property type="molecule type" value="Genomic_DNA"/>
</dbReference>
<gene>
    <name evidence="12" type="ORF">Bpfe_014266</name>
</gene>
<dbReference type="Proteomes" id="UP001233172">
    <property type="component" value="Unassembled WGS sequence"/>
</dbReference>
<feature type="transmembrane region" description="Helical" evidence="10">
    <location>
        <begin position="194"/>
        <end position="216"/>
    </location>
</feature>
<keyword evidence="3 10" id="KW-0812">Transmembrane</keyword>
<feature type="transmembrane region" description="Helical" evidence="10">
    <location>
        <begin position="473"/>
        <end position="497"/>
    </location>
</feature>
<keyword evidence="2" id="KW-1003">Cell membrane</keyword>
<dbReference type="GO" id="GO:0004930">
    <property type="term" value="F:G protein-coupled receptor activity"/>
    <property type="evidence" value="ECO:0007669"/>
    <property type="project" value="UniProtKB-KW"/>
</dbReference>
<keyword evidence="7" id="KW-0675">Receptor</keyword>
<evidence type="ECO:0000256" key="8">
    <source>
        <dbReference type="ARBA" id="ARBA00023224"/>
    </source>
</evidence>
<keyword evidence="5" id="KW-0297">G-protein coupled receptor</keyword>
<evidence type="ECO:0000256" key="9">
    <source>
        <dbReference type="SAM" id="MobiDB-lite"/>
    </source>
</evidence>
<proteinExistence type="predicted"/>
<keyword evidence="6 10" id="KW-0472">Membrane</keyword>
<dbReference type="PANTHER" id="PTHR24249:SF411">
    <property type="entry name" value="G-PROTEIN COUPLED RECEPTORS FAMILY 1 PROFILE DOMAIN-CONTAINING PROTEIN"/>
    <property type="match status" value="1"/>
</dbReference>
<keyword evidence="4 10" id="KW-1133">Transmembrane helix</keyword>
<evidence type="ECO:0000256" key="10">
    <source>
        <dbReference type="SAM" id="Phobius"/>
    </source>
</evidence>
<evidence type="ECO:0000256" key="5">
    <source>
        <dbReference type="ARBA" id="ARBA00023040"/>
    </source>
</evidence>
<evidence type="ECO:0000256" key="3">
    <source>
        <dbReference type="ARBA" id="ARBA00022692"/>
    </source>
</evidence>
<evidence type="ECO:0000256" key="4">
    <source>
        <dbReference type="ARBA" id="ARBA00022989"/>
    </source>
</evidence>
<dbReference type="InterPro" id="IPR017452">
    <property type="entry name" value="GPCR_Rhodpsn_7TM"/>
</dbReference>
<dbReference type="SUPFAM" id="SSF81321">
    <property type="entry name" value="Family A G protein-coupled receptor-like"/>
    <property type="match status" value="1"/>
</dbReference>
<keyword evidence="13" id="KW-1185">Reference proteome</keyword>
<evidence type="ECO:0000313" key="13">
    <source>
        <dbReference type="Proteomes" id="UP001233172"/>
    </source>
</evidence>
<protein>
    <recommendedName>
        <fullName evidence="11">G-protein coupled receptors family 1 profile domain-containing protein</fullName>
    </recommendedName>
</protein>
<evidence type="ECO:0000259" key="11">
    <source>
        <dbReference type="PROSITE" id="PS50262"/>
    </source>
</evidence>
<comment type="caution">
    <text evidence="12">The sequence shown here is derived from an EMBL/GenBank/DDBJ whole genome shotgun (WGS) entry which is preliminary data.</text>
</comment>
<reference evidence="12" key="1">
    <citation type="journal article" date="2023" name="PLoS Negl. Trop. Dis.">
        <title>A genome sequence for Biomphalaria pfeifferi, the major vector snail for the human-infecting parasite Schistosoma mansoni.</title>
        <authorList>
            <person name="Bu L."/>
            <person name="Lu L."/>
            <person name="Laidemitt M.R."/>
            <person name="Zhang S.M."/>
            <person name="Mutuku M."/>
            <person name="Mkoji G."/>
            <person name="Steinauer M."/>
            <person name="Loker E.S."/>
        </authorList>
    </citation>
    <scope>NUCLEOTIDE SEQUENCE</scope>
    <source>
        <strain evidence="12">KasaAsao</strain>
    </source>
</reference>
<keyword evidence="8" id="KW-0807">Transducer</keyword>
<dbReference type="PROSITE" id="PS50262">
    <property type="entry name" value="G_PROTEIN_RECEP_F1_2"/>
    <property type="match status" value="1"/>
</dbReference>
<evidence type="ECO:0000256" key="2">
    <source>
        <dbReference type="ARBA" id="ARBA00022475"/>
    </source>
</evidence>
<comment type="subcellular location">
    <subcellularLocation>
        <location evidence="1">Cell membrane</location>
        <topology evidence="1">Multi-pass membrane protein</topology>
    </subcellularLocation>
</comment>
<feature type="transmembrane region" description="Helical" evidence="10">
    <location>
        <begin position="52"/>
        <end position="70"/>
    </location>
</feature>
<accession>A0AAD8FAM6</accession>
<feature type="transmembrane region" description="Helical" evidence="10">
    <location>
        <begin position="159"/>
        <end position="182"/>
    </location>
</feature>
<organism evidence="12 13">
    <name type="scientific">Biomphalaria pfeifferi</name>
    <name type="common">Bloodfluke planorb</name>
    <name type="synonym">Freshwater snail</name>
    <dbReference type="NCBI Taxonomy" id="112525"/>
    <lineage>
        <taxon>Eukaryota</taxon>
        <taxon>Metazoa</taxon>
        <taxon>Spiralia</taxon>
        <taxon>Lophotrochozoa</taxon>
        <taxon>Mollusca</taxon>
        <taxon>Gastropoda</taxon>
        <taxon>Heterobranchia</taxon>
        <taxon>Euthyneura</taxon>
        <taxon>Panpulmonata</taxon>
        <taxon>Hygrophila</taxon>
        <taxon>Lymnaeoidea</taxon>
        <taxon>Planorbidae</taxon>
        <taxon>Biomphalaria</taxon>
    </lineage>
</organism>
<name>A0AAD8FAM6_BIOPF</name>
<dbReference type="CDD" id="cd00637">
    <property type="entry name" value="7tm_classA_rhodopsin-like"/>
    <property type="match status" value="1"/>
</dbReference>
<feature type="domain" description="G-protein coupled receptors family 1 profile" evidence="11">
    <location>
        <begin position="61"/>
        <end position="530"/>
    </location>
</feature>
<sequence length="555" mass="62473">MSSFKFDEHLDNHEYLTLENTTAFNWTFVYNNWTARFSQSQEYSRAIKIRNFWIGAVGIVLNLVGLFLLVSTKNIKWSLKISLMSLTFNDLMFLSGLVANSQLKSLSITTDHPSCWPLLMVCYTSILISYISTSQLAFQNVIAVYYPLRCHQIATPAKIASSCVAIWIAGFILGVVCVGVKFDGNLPCIAFIPISTWGIGLYAILCILCAAVVSAINIKIFHKIWSVNRIVHVAPGRGDFVCSDISRDLKAREYAQNSMGSKVSDSKTKILHEEKSDSVNIKSGVSYLSRYSQGNVAKKKCDMWTTHSVTEGEIFPKRESILDQHSECSSLEASRSIDCNKHVGILFAKHPQTYDISLQHSNNRNKLNHIKDNVDLPNNKSRMIKTSHLSYVPKNDTKCNSNKSRTSNSTKNDSQNVACTQSQKTAKNIFNLDAVTSSSSQSSRILSVAGPSHATALHERAMRRHGQVKVRNTLLLLTFWCCFVTLPFLVSIIILISSKSFEKVEFAQSHLGIALSSLVTLNASTNPILYAWRFVQWKRLYTNTRSFIRNRWTFR</sequence>
<dbReference type="InterPro" id="IPR050569">
    <property type="entry name" value="TAAR"/>
</dbReference>